<feature type="compositionally biased region" description="Low complexity" evidence="1">
    <location>
        <begin position="295"/>
        <end position="304"/>
    </location>
</feature>
<feature type="compositionally biased region" description="Basic and acidic residues" evidence="1">
    <location>
        <begin position="467"/>
        <end position="477"/>
    </location>
</feature>
<comment type="caution">
    <text evidence="2">The sequence shown here is derived from an EMBL/GenBank/DDBJ whole genome shotgun (WGS) entry which is preliminary data.</text>
</comment>
<feature type="region of interest" description="Disordered" evidence="1">
    <location>
        <begin position="467"/>
        <end position="518"/>
    </location>
</feature>
<name>A0A016QUL3_9DEIO</name>
<keyword evidence="3" id="KW-1185">Reference proteome</keyword>
<feature type="region of interest" description="Disordered" evidence="1">
    <location>
        <begin position="362"/>
        <end position="407"/>
    </location>
</feature>
<organism evidence="2 3">
    <name type="scientific">Deinococcus phoenicis</name>
    <dbReference type="NCBI Taxonomy" id="1476583"/>
    <lineage>
        <taxon>Bacteria</taxon>
        <taxon>Thermotogati</taxon>
        <taxon>Deinococcota</taxon>
        <taxon>Deinococci</taxon>
        <taxon>Deinococcales</taxon>
        <taxon>Deinococcaceae</taxon>
        <taxon>Deinococcus</taxon>
    </lineage>
</organism>
<feature type="compositionally biased region" description="Basic residues" evidence="1">
    <location>
        <begin position="280"/>
        <end position="294"/>
    </location>
</feature>
<dbReference type="AlphaFoldDB" id="A0A016QUL3"/>
<dbReference type="PATRIC" id="fig|1476583.3.peg.144"/>
<dbReference type="EMBL" id="JHAC01000002">
    <property type="protein sequence ID" value="EYB69783.1"/>
    <property type="molecule type" value="Genomic_DNA"/>
</dbReference>
<dbReference type="AntiFam" id="ANF00006">
    <property type="entry name" value="Translation of CRISPR region"/>
</dbReference>
<feature type="region of interest" description="Disordered" evidence="1">
    <location>
        <begin position="1"/>
        <end position="43"/>
    </location>
</feature>
<gene>
    <name evidence="2" type="ORF">DEIPH_ctg002orf0130</name>
</gene>
<feature type="compositionally biased region" description="Polar residues" evidence="1">
    <location>
        <begin position="1"/>
        <end position="16"/>
    </location>
</feature>
<evidence type="ECO:0000313" key="2">
    <source>
        <dbReference type="EMBL" id="EYB69783.1"/>
    </source>
</evidence>
<dbReference type="eggNOG" id="ENOG5030QAJ">
    <property type="taxonomic scope" value="Bacteria"/>
</dbReference>
<dbReference type="STRING" id="1476583.DEIPH_ctg002orf0130"/>
<accession>A0A016QUL3</accession>
<feature type="region of interest" description="Disordered" evidence="1">
    <location>
        <begin position="280"/>
        <end position="312"/>
    </location>
</feature>
<evidence type="ECO:0000313" key="3">
    <source>
        <dbReference type="Proteomes" id="UP000020492"/>
    </source>
</evidence>
<feature type="compositionally biased region" description="Low complexity" evidence="1">
    <location>
        <begin position="27"/>
        <end position="43"/>
    </location>
</feature>
<proteinExistence type="predicted"/>
<dbReference type="Proteomes" id="UP000020492">
    <property type="component" value="Unassembled WGS sequence"/>
</dbReference>
<feature type="compositionally biased region" description="Polar residues" evidence="1">
    <location>
        <begin position="387"/>
        <end position="401"/>
    </location>
</feature>
<dbReference type="AntiFam" id="ANF00057">
    <property type="entry name" value="Translation of E. coli type CRISPR repeat"/>
</dbReference>
<sequence>MGNTRVTRCDSRNSSVHPHPRGEHDTATPPGWPSAGSSPPTWGTLCPAQRYPRRRRFIPTHVGNTCSPASMPCCCAVHPHPRGEHTTPWKVTTPTVGSSPPTWGTLQTVQTCFSDARFIPTHVGNTQFVIAGGPPGPVHPHPRGEHPRTGANGFLGDGSSPPTWGTPDEGGRRVRSGRFIPTHVGNTAVQRDDGGRSRFIPTHVGNTTSRPAVAGSLAVHPHPRGEHSESSAGGLHALGSSPPTWGTPCEQRRDAGEGRFIPTHVGNTKPFRRNDAFRAVHPHPRGEHKPRRGPGRPAAGSSPPTWGTPLDGLPRVEKIRFIPTHVGNTWGNRWPRRWRTVHPHPRGEHALLAVLGRRLGGSSPPTWGTRRHHHPGPGGRRFIPTHVGNTTPAWTRGTTRSVHPHPRGEHPPTAEILQLGFGSSPPTWGTQGLEGQQCPWVRFIPTHVGNTAMMALETACAAVHPHPRGEHGLRDARLQAGGGSSPPTWGTRSGPPARRPGLRFIPTHVGNTRKRPRS</sequence>
<protein>
    <submittedName>
        <fullName evidence="2">Uncharacterized protein</fullName>
    </submittedName>
</protein>
<reference evidence="2 3" key="1">
    <citation type="submission" date="2014-03" db="EMBL/GenBank/DDBJ databases">
        <title>Draft genome sequence of Deinococcus phoenicis 1P10ME.</title>
        <authorList>
            <person name="Stepanov V.G."/>
            <person name="Vaishampayan P."/>
            <person name="Venkateswaran K."/>
            <person name="Fox G.E."/>
        </authorList>
    </citation>
    <scope>NUCLEOTIDE SEQUENCE [LARGE SCALE GENOMIC DNA]</scope>
    <source>
        <strain evidence="2 3">1P10ME</strain>
    </source>
</reference>
<evidence type="ECO:0000256" key="1">
    <source>
        <dbReference type="SAM" id="MobiDB-lite"/>
    </source>
</evidence>